<name>A0A2P2NGA3_RHIMU</name>
<organism evidence="1">
    <name type="scientific">Rhizophora mucronata</name>
    <name type="common">Asiatic mangrove</name>
    <dbReference type="NCBI Taxonomy" id="61149"/>
    <lineage>
        <taxon>Eukaryota</taxon>
        <taxon>Viridiplantae</taxon>
        <taxon>Streptophyta</taxon>
        <taxon>Embryophyta</taxon>
        <taxon>Tracheophyta</taxon>
        <taxon>Spermatophyta</taxon>
        <taxon>Magnoliopsida</taxon>
        <taxon>eudicotyledons</taxon>
        <taxon>Gunneridae</taxon>
        <taxon>Pentapetalae</taxon>
        <taxon>rosids</taxon>
        <taxon>fabids</taxon>
        <taxon>Malpighiales</taxon>
        <taxon>Rhizophoraceae</taxon>
        <taxon>Rhizophora</taxon>
    </lineage>
</organism>
<sequence length="34" mass="3715">MVKVLIVQQGMPGNYSSQPELKHSLLMIAQALSC</sequence>
<proteinExistence type="predicted"/>
<dbReference type="EMBL" id="GGEC01061038">
    <property type="protein sequence ID" value="MBX41522.1"/>
    <property type="molecule type" value="Transcribed_RNA"/>
</dbReference>
<reference evidence="1" key="1">
    <citation type="submission" date="2018-02" db="EMBL/GenBank/DDBJ databases">
        <title>Rhizophora mucronata_Transcriptome.</title>
        <authorList>
            <person name="Meera S.P."/>
            <person name="Sreeshan A."/>
            <person name="Augustine A."/>
        </authorList>
    </citation>
    <scope>NUCLEOTIDE SEQUENCE</scope>
    <source>
        <tissue evidence="1">Leaf</tissue>
    </source>
</reference>
<evidence type="ECO:0000313" key="1">
    <source>
        <dbReference type="EMBL" id="MBX41522.1"/>
    </source>
</evidence>
<accession>A0A2P2NGA3</accession>
<dbReference type="AlphaFoldDB" id="A0A2P2NGA3"/>
<protein>
    <submittedName>
        <fullName evidence="1">Uncharacterized protein</fullName>
    </submittedName>
</protein>